<dbReference type="SUPFAM" id="SSF52540">
    <property type="entry name" value="P-loop containing nucleoside triphosphate hydrolases"/>
    <property type="match status" value="1"/>
</dbReference>
<evidence type="ECO:0000313" key="10">
    <source>
        <dbReference type="EMBL" id="KAK9838499.1"/>
    </source>
</evidence>
<proteinExistence type="inferred from homology"/>
<dbReference type="PROSITE" id="PS51710">
    <property type="entry name" value="G_OBG"/>
    <property type="match status" value="1"/>
</dbReference>
<dbReference type="CDD" id="cd01898">
    <property type="entry name" value="Obg"/>
    <property type="match status" value="1"/>
</dbReference>
<accession>A0AAW1RX35</accession>
<sequence>MRCFDTARIYLKGGDGGRGCVAFRREKYVPRGGPAGGNGGDGGAVWAVADASLNSLAAFRKRIHFRAAPGGAGGGSCRHGAAGEDLEVPVPPGTIVRRRDAAEGEAPLAELVAPGERALLTLGGRGGRGNASFKTGRNNAPTLAEHGEAGAEMWADLELQLVADVGIVGVPNAGKSTLLGVVSAARPKIADYPFTTLVPNLGVCELDFRTTVFADVPGLLEGAHAGRGLGHEFLRHCQRSRVLVHVVDGTSPDPLGDYTAIRTELELFNTALAEKPQVVAYNKVDVPDSGEYFEEVREALLARGVAEADILAVSAATGQGVTPLVRRLHALLDELPAQEAVRTTDAENVTRPPRRSISDARIDEFDIEANLAGLRTWRVTGAAIGRFAAMTNWDYYEAAARFQKVLEVSGISRALRARGVREGDTVVVGGAELIWSDDQSAGALYEAWREDRRAKGNAMQGSSRWPHAT</sequence>
<dbReference type="AlphaFoldDB" id="A0AAW1RX35"/>
<reference evidence="10 11" key="1">
    <citation type="journal article" date="2024" name="Nat. Commun.">
        <title>Phylogenomics reveals the evolutionary origins of lichenization in chlorophyte algae.</title>
        <authorList>
            <person name="Puginier C."/>
            <person name="Libourel C."/>
            <person name="Otte J."/>
            <person name="Skaloud P."/>
            <person name="Haon M."/>
            <person name="Grisel S."/>
            <person name="Petersen M."/>
            <person name="Berrin J.G."/>
            <person name="Delaux P.M."/>
            <person name="Dal Grande F."/>
            <person name="Keller J."/>
        </authorList>
    </citation>
    <scope>NUCLEOTIDE SEQUENCE [LARGE SCALE GENOMIC DNA]</scope>
    <source>
        <strain evidence="10 11">SAG 245.80</strain>
    </source>
</reference>
<evidence type="ECO:0008006" key="12">
    <source>
        <dbReference type="Google" id="ProtNLM"/>
    </source>
</evidence>
<evidence type="ECO:0000256" key="5">
    <source>
        <dbReference type="ARBA" id="ARBA00022842"/>
    </source>
</evidence>
<dbReference type="Gene3D" id="3.30.300.350">
    <property type="entry name" value="GTP-binding protein OBG, C-terminal domain"/>
    <property type="match status" value="1"/>
</dbReference>
<evidence type="ECO:0000259" key="7">
    <source>
        <dbReference type="PROSITE" id="PS51710"/>
    </source>
</evidence>
<dbReference type="Pfam" id="PF01018">
    <property type="entry name" value="GTP1_OBG"/>
    <property type="match status" value="1"/>
</dbReference>
<keyword evidence="5" id="KW-0460">Magnesium</keyword>
<dbReference type="Gene3D" id="3.40.50.300">
    <property type="entry name" value="P-loop containing nucleotide triphosphate hydrolases"/>
    <property type="match status" value="1"/>
</dbReference>
<dbReference type="SUPFAM" id="SSF82051">
    <property type="entry name" value="Obg GTP-binding protein N-terminal domain"/>
    <property type="match status" value="1"/>
</dbReference>
<organism evidence="10 11">
    <name type="scientific">Elliptochloris bilobata</name>
    <dbReference type="NCBI Taxonomy" id="381761"/>
    <lineage>
        <taxon>Eukaryota</taxon>
        <taxon>Viridiplantae</taxon>
        <taxon>Chlorophyta</taxon>
        <taxon>core chlorophytes</taxon>
        <taxon>Trebouxiophyceae</taxon>
        <taxon>Trebouxiophyceae incertae sedis</taxon>
        <taxon>Elliptochloris clade</taxon>
        <taxon>Elliptochloris</taxon>
    </lineage>
</organism>
<dbReference type="SUPFAM" id="SSF102741">
    <property type="entry name" value="Obg GTP-binding protein C-terminal domain"/>
    <property type="match status" value="1"/>
</dbReference>
<dbReference type="InterPro" id="IPR027417">
    <property type="entry name" value="P-loop_NTPase"/>
</dbReference>
<dbReference type="NCBIfam" id="NF008954">
    <property type="entry name" value="PRK12296.1"/>
    <property type="match status" value="1"/>
</dbReference>
<dbReference type="Pfam" id="PF09269">
    <property type="entry name" value="DUF1967"/>
    <property type="match status" value="1"/>
</dbReference>
<dbReference type="GO" id="GO:0005525">
    <property type="term" value="F:GTP binding"/>
    <property type="evidence" value="ECO:0007669"/>
    <property type="project" value="UniProtKB-KW"/>
</dbReference>
<feature type="domain" description="OCT" evidence="8">
    <location>
        <begin position="357"/>
        <end position="437"/>
    </location>
</feature>
<dbReference type="InterPro" id="IPR031167">
    <property type="entry name" value="G_OBG"/>
</dbReference>
<evidence type="ECO:0000256" key="2">
    <source>
        <dbReference type="ARBA" id="ARBA00007699"/>
    </source>
</evidence>
<dbReference type="PROSITE" id="PS51881">
    <property type="entry name" value="OCT"/>
    <property type="match status" value="1"/>
</dbReference>
<protein>
    <recommendedName>
        <fullName evidence="12">GTP-binding protein Obg</fullName>
    </recommendedName>
</protein>
<dbReference type="GO" id="GO:0003924">
    <property type="term" value="F:GTPase activity"/>
    <property type="evidence" value="ECO:0007669"/>
    <property type="project" value="InterPro"/>
</dbReference>
<keyword evidence="4" id="KW-0547">Nucleotide-binding</keyword>
<dbReference type="GO" id="GO:0042254">
    <property type="term" value="P:ribosome biogenesis"/>
    <property type="evidence" value="ECO:0007669"/>
    <property type="project" value="UniProtKB-UniRule"/>
</dbReference>
<dbReference type="NCBIfam" id="NF008955">
    <property type="entry name" value="PRK12297.1"/>
    <property type="match status" value="1"/>
</dbReference>
<feature type="domain" description="Obg" evidence="9">
    <location>
        <begin position="1"/>
        <end position="162"/>
    </location>
</feature>
<dbReference type="InterPro" id="IPR036346">
    <property type="entry name" value="GTP-bd_prot_GTP1/OBG_C_sf"/>
</dbReference>
<feature type="domain" description="OBG-type G" evidence="7">
    <location>
        <begin position="163"/>
        <end position="333"/>
    </location>
</feature>
<dbReference type="InterPro" id="IPR015349">
    <property type="entry name" value="OCT_dom"/>
</dbReference>
<dbReference type="NCBIfam" id="TIGR02729">
    <property type="entry name" value="Obg_CgtA"/>
    <property type="match status" value="1"/>
</dbReference>
<dbReference type="EMBL" id="JALJOU010000018">
    <property type="protein sequence ID" value="KAK9838499.1"/>
    <property type="molecule type" value="Genomic_DNA"/>
</dbReference>
<dbReference type="InterPro" id="IPR006073">
    <property type="entry name" value="GTP-bd"/>
</dbReference>
<dbReference type="InterPro" id="IPR036726">
    <property type="entry name" value="GTP1_OBG_dom_sf"/>
</dbReference>
<keyword evidence="11" id="KW-1185">Reference proteome</keyword>
<keyword evidence="3" id="KW-0479">Metal-binding</keyword>
<name>A0AAW1RX35_9CHLO</name>
<dbReference type="GO" id="GO:0005739">
    <property type="term" value="C:mitochondrion"/>
    <property type="evidence" value="ECO:0007669"/>
    <property type="project" value="TreeGrafter"/>
</dbReference>
<evidence type="ECO:0000256" key="4">
    <source>
        <dbReference type="ARBA" id="ARBA00022741"/>
    </source>
</evidence>
<dbReference type="PROSITE" id="PS00905">
    <property type="entry name" value="GTP1_OBG"/>
    <property type="match status" value="1"/>
</dbReference>
<dbReference type="GO" id="GO:0000287">
    <property type="term" value="F:magnesium ion binding"/>
    <property type="evidence" value="ECO:0007669"/>
    <property type="project" value="InterPro"/>
</dbReference>
<dbReference type="Proteomes" id="UP001445335">
    <property type="component" value="Unassembled WGS sequence"/>
</dbReference>
<dbReference type="PANTHER" id="PTHR11702">
    <property type="entry name" value="DEVELOPMENTALLY REGULATED GTP-BINDING PROTEIN-RELATED"/>
    <property type="match status" value="1"/>
</dbReference>
<dbReference type="FunFam" id="2.70.210.12:FF:000001">
    <property type="entry name" value="GTPase Obg"/>
    <property type="match status" value="1"/>
</dbReference>
<dbReference type="InterPro" id="IPR006169">
    <property type="entry name" value="GTP1_OBG_dom"/>
</dbReference>
<dbReference type="InterPro" id="IPR014100">
    <property type="entry name" value="GTP-bd_Obg/CgtA"/>
</dbReference>
<evidence type="ECO:0000313" key="11">
    <source>
        <dbReference type="Proteomes" id="UP001445335"/>
    </source>
</evidence>
<dbReference type="InterPro" id="IPR045086">
    <property type="entry name" value="OBG_GTPase"/>
</dbReference>
<dbReference type="InterPro" id="IPR006074">
    <property type="entry name" value="GTP1-OBG_CS"/>
</dbReference>
<dbReference type="PANTHER" id="PTHR11702:SF44">
    <property type="entry name" value="GTP-BINDING PROTEIN OBGC, CHLOROPLASTIC"/>
    <property type="match status" value="1"/>
</dbReference>
<dbReference type="PROSITE" id="PS51883">
    <property type="entry name" value="OBG"/>
    <property type="match status" value="1"/>
</dbReference>
<evidence type="ECO:0000256" key="6">
    <source>
        <dbReference type="ARBA" id="ARBA00023134"/>
    </source>
</evidence>
<dbReference type="HAMAP" id="MF_01454">
    <property type="entry name" value="GTPase_Obg"/>
    <property type="match status" value="1"/>
</dbReference>
<dbReference type="NCBIfam" id="TIGR03595">
    <property type="entry name" value="Obg_CgtA_exten"/>
    <property type="match status" value="1"/>
</dbReference>
<dbReference type="PRINTS" id="PR00326">
    <property type="entry name" value="GTP1OBG"/>
</dbReference>
<comment type="caution">
    <text evidence="10">The sequence shown here is derived from an EMBL/GenBank/DDBJ whole genome shotgun (WGS) entry which is preliminary data.</text>
</comment>
<evidence type="ECO:0000259" key="9">
    <source>
        <dbReference type="PROSITE" id="PS51883"/>
    </source>
</evidence>
<comment type="similarity">
    <text evidence="2">Belongs to the TRAFAC class OBG-HflX-like GTPase superfamily. OBG GTPase family.</text>
</comment>
<evidence type="ECO:0000256" key="3">
    <source>
        <dbReference type="ARBA" id="ARBA00022723"/>
    </source>
</evidence>
<comment type="cofactor">
    <cofactor evidence="1">
        <name>Mg(2+)</name>
        <dbReference type="ChEBI" id="CHEBI:18420"/>
    </cofactor>
</comment>
<keyword evidence="6" id="KW-0342">GTP-binding</keyword>
<evidence type="ECO:0000256" key="1">
    <source>
        <dbReference type="ARBA" id="ARBA00001946"/>
    </source>
</evidence>
<dbReference type="NCBIfam" id="NF008956">
    <property type="entry name" value="PRK12299.1"/>
    <property type="match status" value="1"/>
</dbReference>
<dbReference type="Gene3D" id="2.70.210.12">
    <property type="entry name" value="GTP1/OBG domain"/>
    <property type="match status" value="1"/>
</dbReference>
<dbReference type="Pfam" id="PF01926">
    <property type="entry name" value="MMR_HSR1"/>
    <property type="match status" value="1"/>
</dbReference>
<evidence type="ECO:0000259" key="8">
    <source>
        <dbReference type="PROSITE" id="PS51881"/>
    </source>
</evidence>
<gene>
    <name evidence="10" type="ORF">WJX81_003732</name>
</gene>